<gene>
    <name evidence="2" type="ordered locus">Hbal_2133</name>
</gene>
<dbReference type="SUPFAM" id="SSF53335">
    <property type="entry name" value="S-adenosyl-L-methionine-dependent methyltransferases"/>
    <property type="match status" value="1"/>
</dbReference>
<dbReference type="AlphaFoldDB" id="C6XLY2"/>
<dbReference type="HOGENOM" id="CLU_684716_0_0_5"/>
<evidence type="ECO:0008006" key="4">
    <source>
        <dbReference type="Google" id="ProtNLM"/>
    </source>
</evidence>
<organism evidence="2 3">
    <name type="scientific">Hirschia baltica (strain ATCC 49814 / DSM 5838 / IFAM 1418)</name>
    <dbReference type="NCBI Taxonomy" id="582402"/>
    <lineage>
        <taxon>Bacteria</taxon>
        <taxon>Pseudomonadati</taxon>
        <taxon>Pseudomonadota</taxon>
        <taxon>Alphaproteobacteria</taxon>
        <taxon>Hyphomonadales</taxon>
        <taxon>Hyphomonadaceae</taxon>
        <taxon>Hirschia</taxon>
    </lineage>
</organism>
<dbReference type="eggNOG" id="ENOG5031BHW">
    <property type="taxonomic scope" value="Bacteria"/>
</dbReference>
<dbReference type="OrthoDB" id="9765084at2"/>
<dbReference type="STRING" id="582402.Hbal_2133"/>
<evidence type="ECO:0000313" key="2">
    <source>
        <dbReference type="EMBL" id="ACT59814.1"/>
    </source>
</evidence>
<dbReference type="EMBL" id="CP001678">
    <property type="protein sequence ID" value="ACT59814.1"/>
    <property type="molecule type" value="Genomic_DNA"/>
</dbReference>
<dbReference type="InterPro" id="IPR029063">
    <property type="entry name" value="SAM-dependent_MTases_sf"/>
</dbReference>
<dbReference type="RefSeq" id="WP_015827964.1">
    <property type="nucleotide sequence ID" value="NC_012982.1"/>
</dbReference>
<dbReference type="Proteomes" id="UP000002745">
    <property type="component" value="Chromosome"/>
</dbReference>
<evidence type="ECO:0000256" key="1">
    <source>
        <dbReference type="SAM" id="MobiDB-lite"/>
    </source>
</evidence>
<sequence length="402" mass="44338">MELVEQLNSIAEPEGRAELKARIGAWWNGKDFDREAYLQKVEKQQDSKEVTSLKIKPLEDGKKVSKPTPRVAALETMWGRGRYVPGDGELDAILIEAMGRVKGRIGKIGLLGVDAISTDVIAESVGEALELVEWREPCVKRSSELTENARVSSTDLDRMNRFEDGSLKSMLSVDALTYVDHKAGLCSRVYRALRDGGRWAVLDYSANPDFNPQTAFASAWAEPQLMHGEVLQQTLETTGFKFVRRVDVTRMVIDSVKAAFARLGPALEDVVAEGIGGRDAALMLQEVSWEAVAWRKRLKALEAGKLRVDIWIVEKPGALSDEQLDEAPSVANSSLEAELFSKSEAEIAPAEEVESETIDGLMNEPQISADEGEDESWEVEVNEDAGEPEEELDQSAVDDLFG</sequence>
<feature type="compositionally biased region" description="Acidic residues" evidence="1">
    <location>
        <begin position="370"/>
        <end position="393"/>
    </location>
</feature>
<keyword evidence="3" id="KW-1185">Reference proteome</keyword>
<feature type="region of interest" description="Disordered" evidence="1">
    <location>
        <begin position="343"/>
        <end position="402"/>
    </location>
</feature>
<accession>C6XLY2</accession>
<evidence type="ECO:0000313" key="3">
    <source>
        <dbReference type="Proteomes" id="UP000002745"/>
    </source>
</evidence>
<dbReference type="Gene3D" id="3.40.50.150">
    <property type="entry name" value="Vaccinia Virus protein VP39"/>
    <property type="match status" value="1"/>
</dbReference>
<name>C6XLY2_HIRBI</name>
<dbReference type="KEGG" id="hba:Hbal_2133"/>
<protein>
    <recommendedName>
        <fullName evidence="4">Methyltransferase type 11 domain-containing protein</fullName>
    </recommendedName>
</protein>
<reference evidence="3" key="1">
    <citation type="journal article" date="2011" name="J. Bacteriol.">
        <title>Genome sequences of eight morphologically diverse alphaproteobacteria.</title>
        <authorList>
            <consortium name="US DOE Joint Genome Institute"/>
            <person name="Brown P.J."/>
            <person name="Kysela D.T."/>
            <person name="Buechlein A."/>
            <person name="Hemmerich C."/>
            <person name="Brun Y.V."/>
        </authorList>
    </citation>
    <scope>NUCLEOTIDE SEQUENCE [LARGE SCALE GENOMIC DNA]</scope>
    <source>
        <strain evidence="3">ATCC 49814 / DSM 5838 / IFAM 1418</strain>
    </source>
</reference>
<proteinExistence type="predicted"/>